<proteinExistence type="inferred from homology"/>
<keyword evidence="3" id="KW-1003">Cell membrane</keyword>
<dbReference type="Pfam" id="PF01914">
    <property type="entry name" value="MarC"/>
    <property type="match status" value="1"/>
</dbReference>
<keyword evidence="9" id="KW-1185">Reference proteome</keyword>
<protein>
    <recommendedName>
        <fullName evidence="7">UPF0056 membrane protein</fullName>
    </recommendedName>
</protein>
<comment type="caution">
    <text evidence="7">Lacks conserved residue(s) required for the propagation of feature annotation.</text>
</comment>
<evidence type="ECO:0000256" key="1">
    <source>
        <dbReference type="ARBA" id="ARBA00004651"/>
    </source>
</evidence>
<gene>
    <name evidence="8" type="ORF">R50_0553</name>
</gene>
<sequence>MAALFAVVNPFGNVPVFLALTEGAGPADRLLVARRASLVALGAGMVFAVAGPFLLAFFGITLAAFRVAGGIILFGIAASLLHAQGSPLHTPRAEEHDPGAPRPWPDIAVAPLAVPILAGPGTLATLLVLGQGASDGPLPALAAVLLAFLAVMAATYAILVNAERVGNRLSRSSLNLITRMMGLLLAVIAVQMAAAGLLRLFPAWGRA</sequence>
<evidence type="ECO:0000256" key="4">
    <source>
        <dbReference type="ARBA" id="ARBA00022692"/>
    </source>
</evidence>
<organism evidence="8 9">
    <name type="scientific">Candidatus Hydrogenisulfobacillus filiaventi</name>
    <dbReference type="NCBI Taxonomy" id="2707344"/>
    <lineage>
        <taxon>Bacteria</taxon>
        <taxon>Bacillati</taxon>
        <taxon>Bacillota</taxon>
        <taxon>Clostridia</taxon>
        <taxon>Eubacteriales</taxon>
        <taxon>Clostridiales Family XVII. Incertae Sedis</taxon>
        <taxon>Candidatus Hydrogenisulfobacillus</taxon>
    </lineage>
</organism>
<keyword evidence="6 7" id="KW-0472">Membrane</keyword>
<evidence type="ECO:0000256" key="3">
    <source>
        <dbReference type="ARBA" id="ARBA00022475"/>
    </source>
</evidence>
<dbReference type="PANTHER" id="PTHR33508:SF1">
    <property type="entry name" value="UPF0056 MEMBRANE PROTEIN YHCE"/>
    <property type="match status" value="1"/>
</dbReference>
<feature type="transmembrane region" description="Helical" evidence="7">
    <location>
        <begin position="104"/>
        <end position="128"/>
    </location>
</feature>
<feature type="transmembrane region" description="Helical" evidence="7">
    <location>
        <begin position="140"/>
        <end position="159"/>
    </location>
</feature>
<name>A0A6F8ZEN4_9FIRM</name>
<comment type="subcellular location">
    <subcellularLocation>
        <location evidence="1 7">Cell membrane</location>
        <topology evidence="1 7">Multi-pass membrane protein</topology>
    </subcellularLocation>
</comment>
<dbReference type="KEGG" id="hfv:R50_0553"/>
<dbReference type="PANTHER" id="PTHR33508">
    <property type="entry name" value="UPF0056 MEMBRANE PROTEIN YHCE"/>
    <property type="match status" value="1"/>
</dbReference>
<keyword evidence="5 7" id="KW-1133">Transmembrane helix</keyword>
<dbReference type="InterPro" id="IPR002771">
    <property type="entry name" value="Multi_antbiot-R_MarC"/>
</dbReference>
<feature type="transmembrane region" description="Helical" evidence="7">
    <location>
        <begin position="64"/>
        <end position="83"/>
    </location>
</feature>
<feature type="transmembrane region" description="Helical" evidence="7">
    <location>
        <begin position="38"/>
        <end position="58"/>
    </location>
</feature>
<reference evidence="8 9" key="1">
    <citation type="submission" date="2020-02" db="EMBL/GenBank/DDBJ databases">
        <authorList>
            <person name="Hogendoorn C."/>
        </authorList>
    </citation>
    <scope>NUCLEOTIDE SEQUENCE [LARGE SCALE GENOMIC DNA]</scope>
    <source>
        <strain evidence="8">R501</strain>
    </source>
</reference>
<accession>A0A6F8ZEN4</accession>
<feature type="transmembrane region" description="Helical" evidence="7">
    <location>
        <begin position="180"/>
        <end position="201"/>
    </location>
</feature>
<evidence type="ECO:0000256" key="2">
    <source>
        <dbReference type="ARBA" id="ARBA00009784"/>
    </source>
</evidence>
<evidence type="ECO:0000256" key="7">
    <source>
        <dbReference type="RuleBase" id="RU362048"/>
    </source>
</evidence>
<comment type="similarity">
    <text evidence="2 7">Belongs to the UPF0056 (MarC) family.</text>
</comment>
<dbReference type="Proteomes" id="UP000503399">
    <property type="component" value="Chromosome"/>
</dbReference>
<keyword evidence="4 7" id="KW-0812">Transmembrane</keyword>
<evidence type="ECO:0000256" key="5">
    <source>
        <dbReference type="ARBA" id="ARBA00022989"/>
    </source>
</evidence>
<dbReference type="GO" id="GO:0005886">
    <property type="term" value="C:plasma membrane"/>
    <property type="evidence" value="ECO:0007669"/>
    <property type="project" value="UniProtKB-SubCell"/>
</dbReference>
<evidence type="ECO:0000313" key="8">
    <source>
        <dbReference type="EMBL" id="CAB1128059.1"/>
    </source>
</evidence>
<dbReference type="AlphaFoldDB" id="A0A6F8ZEN4"/>
<dbReference type="NCBIfam" id="TIGR00427">
    <property type="entry name" value="NAAT family transporter"/>
    <property type="match status" value="1"/>
</dbReference>
<evidence type="ECO:0000256" key="6">
    <source>
        <dbReference type="ARBA" id="ARBA00023136"/>
    </source>
</evidence>
<evidence type="ECO:0000313" key="9">
    <source>
        <dbReference type="Proteomes" id="UP000503399"/>
    </source>
</evidence>
<dbReference type="EMBL" id="LR778114">
    <property type="protein sequence ID" value="CAB1128059.1"/>
    <property type="molecule type" value="Genomic_DNA"/>
</dbReference>